<comment type="caution">
    <text evidence="2">The sequence shown here is derived from an EMBL/GenBank/DDBJ whole genome shotgun (WGS) entry which is preliminary data.</text>
</comment>
<protein>
    <recommendedName>
        <fullName evidence="1">Right handed beta helix domain-containing protein</fullName>
    </recommendedName>
</protein>
<reference evidence="2 3" key="1">
    <citation type="submission" date="2017-09" db="EMBL/GenBank/DDBJ databases">
        <title>Depth-based differentiation of microbial function through sediment-hosted aquifers and enrichment of novel symbionts in the deep terrestrial subsurface.</title>
        <authorList>
            <person name="Probst A.J."/>
            <person name="Ladd B."/>
            <person name="Jarett J.K."/>
            <person name="Geller-Mcgrath D.E."/>
            <person name="Sieber C.M."/>
            <person name="Emerson J.B."/>
            <person name="Anantharaman K."/>
            <person name="Thomas B.C."/>
            <person name="Malmstrom R."/>
            <person name="Stieglmeier M."/>
            <person name="Klingl A."/>
            <person name="Woyke T."/>
            <person name="Ryan C.M."/>
            <person name="Banfield J.F."/>
        </authorList>
    </citation>
    <scope>NUCLEOTIDE SEQUENCE [LARGE SCALE GENOMIC DNA]</scope>
    <source>
        <strain evidence="2">CG11_big_fil_rev_8_21_14_0_20_45_26</strain>
    </source>
</reference>
<dbReference type="AlphaFoldDB" id="A0A2H0LSV4"/>
<dbReference type="EMBL" id="PCVY01000007">
    <property type="protein sequence ID" value="PIQ87447.1"/>
    <property type="molecule type" value="Genomic_DNA"/>
</dbReference>
<evidence type="ECO:0000313" key="2">
    <source>
        <dbReference type="EMBL" id="PIQ87447.1"/>
    </source>
</evidence>
<gene>
    <name evidence="2" type="ORF">COV74_00655</name>
</gene>
<dbReference type="InterPro" id="IPR006626">
    <property type="entry name" value="PbH1"/>
</dbReference>
<dbReference type="PANTHER" id="PTHR41339">
    <property type="entry name" value="LIPL48"/>
    <property type="match status" value="1"/>
</dbReference>
<dbReference type="Pfam" id="PF13229">
    <property type="entry name" value="Beta_helix"/>
    <property type="match status" value="1"/>
</dbReference>
<sequence length="833" mass="91603">MPDQKNFQVTFASAPTAAWDQTHLGLIPGHKTTRLQTRKLALGLKPKIQFTNLDPGPLTLFKIILVTCALSLVTMAAPSALAETIWPGGDITQNTPWLLSGSPYIVQGTVTVRNNAILTIEAGVEVRVEPLLGIEIRIGTDTENGTVVADGNDQANIRFTSNAAQPEPGDWSGLRLDMGAQPASLLNYVMIEYGSDPGLEVINGGRVTMTNTTIQLASGKAVSAYSVFETQSFGAGNSYLNNGENVIEWTKTDLTTFSSNHTIPYQSVPYVTNGSLQVSSGTTLTIEAGVEVKFEDFDFLRIQGILNSQGTQGNEVRFTSNKPTPQPGDWNGLLLLTGDSYTLSHVIVEYSKNGFDISNSPNLTLSDCISQNNSDYGFKLAYANNLTQVTALNNTTNFWFWGSAATATLTGVTSSGGTNGFSFEIGAAPVITEATVTNNTYGFYIMGAGPYANPNPTVHQSSIYDNTAYNVYVQGNFQDPNATLNFEENWWGTVEESEIEMKIYDHSDDPFSPYVDYFPYLTENGEKALAFYDISRDPSTVDHKRGEPISILYSLTVDAAVTIEIYDDLTQELVKTLIADALRFEGPNIDEWDGKNDLGELLPYEAYYFKIIATAGEQMKEYEDPLGHIPVGYDFQTENVDFDPHKNQQFVVHYGMDHSGRLPVEIVYQNTNNTIRTLVGDEPRDGGQMTEFWDGRDNAGNIRTGGYDARIVNGIAVHENSLILADSFVKPFAERKSEAYLILPNYSEVSTIQYNLTVPANITITIEDPNGNYFKTLVSEEYQTEGLHETVWDGTNDVGERTYLEGVYKIVILASDPGTESMHNTVVNVNVFE</sequence>
<dbReference type="Proteomes" id="UP000230859">
    <property type="component" value="Unassembled WGS sequence"/>
</dbReference>
<name>A0A2H0LSV4_9BACT</name>
<evidence type="ECO:0000259" key="1">
    <source>
        <dbReference type="Pfam" id="PF13229"/>
    </source>
</evidence>
<proteinExistence type="predicted"/>
<evidence type="ECO:0000313" key="3">
    <source>
        <dbReference type="Proteomes" id="UP000230859"/>
    </source>
</evidence>
<dbReference type="SMART" id="SM00710">
    <property type="entry name" value="PbH1"/>
    <property type="match status" value="6"/>
</dbReference>
<feature type="domain" description="Right handed beta helix" evidence="1">
    <location>
        <begin position="307"/>
        <end position="448"/>
    </location>
</feature>
<dbReference type="InterPro" id="IPR039448">
    <property type="entry name" value="Beta_helix"/>
</dbReference>
<dbReference type="PANTHER" id="PTHR41339:SF1">
    <property type="entry name" value="SECRETED PROTEIN"/>
    <property type="match status" value="1"/>
</dbReference>
<dbReference type="InterPro" id="IPR011050">
    <property type="entry name" value="Pectin_lyase_fold/virulence"/>
</dbReference>
<accession>A0A2H0LSV4</accession>
<dbReference type="Gene3D" id="2.60.40.4070">
    <property type="match status" value="2"/>
</dbReference>
<dbReference type="SUPFAM" id="SSF51126">
    <property type="entry name" value="Pectin lyase-like"/>
    <property type="match status" value="1"/>
</dbReference>
<organism evidence="2 3">
    <name type="scientific">Candidatus Abzuiibacterium crystallinum</name>
    <dbReference type="NCBI Taxonomy" id="1974748"/>
    <lineage>
        <taxon>Bacteria</taxon>
        <taxon>Pseudomonadati</taxon>
        <taxon>Candidatus Omnitrophota</taxon>
        <taxon>Candidatus Abzuiibacterium</taxon>
    </lineage>
</organism>